<evidence type="ECO:0000256" key="4">
    <source>
        <dbReference type="ARBA" id="ARBA00022801"/>
    </source>
</evidence>
<dbReference type="SUPFAM" id="SSF143081">
    <property type="entry name" value="BB1717-like"/>
    <property type="match status" value="1"/>
</dbReference>
<dbReference type="STRING" id="1045775.SAMN05216378_4207"/>
<gene>
    <name evidence="9" type="ORF">SAMN05216378_4207</name>
</gene>
<dbReference type="GO" id="GO:0016829">
    <property type="term" value="F:lyase activity"/>
    <property type="evidence" value="ECO:0007669"/>
    <property type="project" value="UniProtKB-KW"/>
</dbReference>
<comment type="similarity">
    <text evidence="1 8">Belongs to the SOS response-associated peptidase family.</text>
</comment>
<name>A0A1I2DRA0_9BACL</name>
<evidence type="ECO:0000256" key="8">
    <source>
        <dbReference type="RuleBase" id="RU364100"/>
    </source>
</evidence>
<dbReference type="EC" id="3.4.-.-" evidence="8"/>
<keyword evidence="7" id="KW-0456">Lyase</keyword>
<evidence type="ECO:0000256" key="6">
    <source>
        <dbReference type="ARBA" id="ARBA00023125"/>
    </source>
</evidence>
<evidence type="ECO:0000313" key="9">
    <source>
        <dbReference type="EMBL" id="SFE82430.1"/>
    </source>
</evidence>
<dbReference type="InterPro" id="IPR003738">
    <property type="entry name" value="SRAP"/>
</dbReference>
<keyword evidence="6" id="KW-0238">DNA-binding</keyword>
<evidence type="ECO:0000256" key="1">
    <source>
        <dbReference type="ARBA" id="ARBA00008136"/>
    </source>
</evidence>
<evidence type="ECO:0000256" key="3">
    <source>
        <dbReference type="ARBA" id="ARBA00022763"/>
    </source>
</evidence>
<dbReference type="PANTHER" id="PTHR13604">
    <property type="entry name" value="DC12-RELATED"/>
    <property type="match status" value="1"/>
</dbReference>
<dbReference type="Pfam" id="PF02586">
    <property type="entry name" value="SRAP"/>
    <property type="match status" value="1"/>
</dbReference>
<evidence type="ECO:0000256" key="2">
    <source>
        <dbReference type="ARBA" id="ARBA00022670"/>
    </source>
</evidence>
<dbReference type="PANTHER" id="PTHR13604:SF0">
    <property type="entry name" value="ABASIC SITE PROCESSING PROTEIN HMCES"/>
    <property type="match status" value="1"/>
</dbReference>
<keyword evidence="5" id="KW-0190">Covalent protein-DNA linkage</keyword>
<keyword evidence="2 8" id="KW-0645">Protease</keyword>
<dbReference type="Gene3D" id="3.90.1680.10">
    <property type="entry name" value="SOS response associated peptidase-like"/>
    <property type="match status" value="1"/>
</dbReference>
<keyword evidence="4 8" id="KW-0378">Hydrolase</keyword>
<evidence type="ECO:0000313" key="10">
    <source>
        <dbReference type="Proteomes" id="UP000198855"/>
    </source>
</evidence>
<dbReference type="Proteomes" id="UP000198855">
    <property type="component" value="Unassembled WGS sequence"/>
</dbReference>
<dbReference type="OrthoDB" id="9782620at2"/>
<dbReference type="EMBL" id="FOMT01000004">
    <property type="protein sequence ID" value="SFE82430.1"/>
    <property type="molecule type" value="Genomic_DNA"/>
</dbReference>
<dbReference type="GO" id="GO:0106300">
    <property type="term" value="P:protein-DNA covalent cross-linking repair"/>
    <property type="evidence" value="ECO:0007669"/>
    <property type="project" value="InterPro"/>
</dbReference>
<proteinExistence type="inferred from homology"/>
<dbReference type="InterPro" id="IPR036590">
    <property type="entry name" value="SRAP-like"/>
</dbReference>
<reference evidence="10" key="1">
    <citation type="submission" date="2016-10" db="EMBL/GenBank/DDBJ databases">
        <authorList>
            <person name="Varghese N."/>
            <person name="Submissions S."/>
        </authorList>
    </citation>
    <scope>NUCLEOTIDE SEQUENCE [LARGE SCALE GENOMIC DNA]</scope>
    <source>
        <strain evidence="10">CGMCC 1.10784</strain>
    </source>
</reference>
<sequence length="225" mass="26193">MIERYSITADVGDMIEAFKVEQLINCYTNRFNVAPTQTVSIVMNDRWGLRTMHDARWGLFPFWAKDSVNADSSMLSSKPFFERMLRKQRCVVPCSGFFGWQKGEKEKDSRAMHIVVPNSRVFGIAGFFDVWRNYSGQEVRAFTMITAPATGTMSQWQPNVPVIMDEEGMEDWLNPRISDFRSLRKHLEPMDSYRMRAYPVTNAVNDEAYESPDCIREIRPDFAWK</sequence>
<dbReference type="AlphaFoldDB" id="A0A1I2DRA0"/>
<dbReference type="RefSeq" id="WP_091188378.1">
    <property type="nucleotide sequence ID" value="NZ_FOMT01000004.1"/>
</dbReference>
<evidence type="ECO:0000256" key="7">
    <source>
        <dbReference type="ARBA" id="ARBA00023239"/>
    </source>
</evidence>
<dbReference type="GO" id="GO:0008233">
    <property type="term" value="F:peptidase activity"/>
    <property type="evidence" value="ECO:0007669"/>
    <property type="project" value="UniProtKB-KW"/>
</dbReference>
<protein>
    <recommendedName>
        <fullName evidence="8">Abasic site processing protein</fullName>
        <ecNumber evidence="8">3.4.-.-</ecNumber>
    </recommendedName>
</protein>
<accession>A0A1I2DRA0</accession>
<keyword evidence="10" id="KW-1185">Reference proteome</keyword>
<dbReference type="GO" id="GO:0006508">
    <property type="term" value="P:proteolysis"/>
    <property type="evidence" value="ECO:0007669"/>
    <property type="project" value="UniProtKB-KW"/>
</dbReference>
<evidence type="ECO:0000256" key="5">
    <source>
        <dbReference type="ARBA" id="ARBA00023124"/>
    </source>
</evidence>
<dbReference type="GO" id="GO:0003697">
    <property type="term" value="F:single-stranded DNA binding"/>
    <property type="evidence" value="ECO:0007669"/>
    <property type="project" value="InterPro"/>
</dbReference>
<organism evidence="9 10">
    <name type="scientific">Paenibacillus catalpae</name>
    <dbReference type="NCBI Taxonomy" id="1045775"/>
    <lineage>
        <taxon>Bacteria</taxon>
        <taxon>Bacillati</taxon>
        <taxon>Bacillota</taxon>
        <taxon>Bacilli</taxon>
        <taxon>Bacillales</taxon>
        <taxon>Paenibacillaceae</taxon>
        <taxon>Paenibacillus</taxon>
    </lineage>
</organism>
<keyword evidence="3" id="KW-0227">DNA damage</keyword>